<evidence type="ECO:0000313" key="2">
    <source>
        <dbReference type="EMBL" id="GAA4489399.1"/>
    </source>
</evidence>
<dbReference type="InterPro" id="IPR030678">
    <property type="entry name" value="Peptide/Ni-bd"/>
</dbReference>
<accession>A0ABP8PNV3</accession>
<dbReference type="EMBL" id="BAABHF010000015">
    <property type="protein sequence ID" value="GAA4489399.1"/>
    <property type="molecule type" value="Genomic_DNA"/>
</dbReference>
<dbReference type="PROSITE" id="PS51257">
    <property type="entry name" value="PROKAR_LIPOPROTEIN"/>
    <property type="match status" value="1"/>
</dbReference>
<dbReference type="Gene3D" id="3.10.105.10">
    <property type="entry name" value="Dipeptide-binding Protein, Domain 3"/>
    <property type="match status" value="1"/>
</dbReference>
<dbReference type="InterPro" id="IPR000914">
    <property type="entry name" value="SBP_5_dom"/>
</dbReference>
<evidence type="ECO:0000259" key="1">
    <source>
        <dbReference type="Pfam" id="PF00496"/>
    </source>
</evidence>
<dbReference type="Proteomes" id="UP001500503">
    <property type="component" value="Unassembled WGS sequence"/>
</dbReference>
<dbReference type="Gene3D" id="3.40.190.10">
    <property type="entry name" value="Periplasmic binding protein-like II"/>
    <property type="match status" value="1"/>
</dbReference>
<feature type="domain" description="Solute-binding protein family 5" evidence="1">
    <location>
        <begin position="91"/>
        <end position="435"/>
    </location>
</feature>
<dbReference type="PROSITE" id="PS51318">
    <property type="entry name" value="TAT"/>
    <property type="match status" value="1"/>
</dbReference>
<reference evidence="3" key="1">
    <citation type="journal article" date="2019" name="Int. J. Syst. Evol. Microbiol.">
        <title>The Global Catalogue of Microorganisms (GCM) 10K type strain sequencing project: providing services to taxonomists for standard genome sequencing and annotation.</title>
        <authorList>
            <consortium name="The Broad Institute Genomics Platform"/>
            <consortium name="The Broad Institute Genome Sequencing Center for Infectious Disease"/>
            <person name="Wu L."/>
            <person name="Ma J."/>
        </authorList>
    </citation>
    <scope>NUCLEOTIDE SEQUENCE [LARGE SCALE GENOMIC DNA]</scope>
    <source>
        <strain evidence="3">JCM 17933</strain>
    </source>
</reference>
<dbReference type="InterPro" id="IPR039424">
    <property type="entry name" value="SBP_5"/>
</dbReference>
<proteinExistence type="predicted"/>
<dbReference type="CDD" id="cd00995">
    <property type="entry name" value="PBP2_NikA_DppA_OppA_like"/>
    <property type="match status" value="1"/>
</dbReference>
<dbReference type="InterPro" id="IPR006311">
    <property type="entry name" value="TAT_signal"/>
</dbReference>
<dbReference type="PIRSF" id="PIRSF002741">
    <property type="entry name" value="MppA"/>
    <property type="match status" value="1"/>
</dbReference>
<organism evidence="2 3">
    <name type="scientific">Actinoallomurus oryzae</name>
    <dbReference type="NCBI Taxonomy" id="502180"/>
    <lineage>
        <taxon>Bacteria</taxon>
        <taxon>Bacillati</taxon>
        <taxon>Actinomycetota</taxon>
        <taxon>Actinomycetes</taxon>
        <taxon>Streptosporangiales</taxon>
        <taxon>Thermomonosporaceae</taxon>
        <taxon>Actinoallomurus</taxon>
    </lineage>
</organism>
<dbReference type="RefSeq" id="WP_345460565.1">
    <property type="nucleotide sequence ID" value="NZ_BAABHF010000015.1"/>
</dbReference>
<dbReference type="SUPFAM" id="SSF53850">
    <property type="entry name" value="Periplasmic binding protein-like II"/>
    <property type="match status" value="1"/>
</dbReference>
<name>A0ABP8PNV3_9ACTN</name>
<dbReference type="PANTHER" id="PTHR30290">
    <property type="entry name" value="PERIPLASMIC BINDING COMPONENT OF ABC TRANSPORTER"/>
    <property type="match status" value="1"/>
</dbReference>
<gene>
    <name evidence="2" type="ORF">GCM10023191_020160</name>
</gene>
<sequence>MRTTGRPDTGGAHVGRRDFLAMAGLGSASVLLAGCGFGGGGGAPQGALRAAFGQPVTDLDPYNAATAVDEASLIVKRLVFDTLVRRQGDRLVPGLATGWERTNDTTWVFTLRRGARFHDGTPVTAADVAACLKRTRAVASAQTPLWASVTKAEARDDHTVVFTTDGPLGSLPVNLTLLFVVPAARVADPEQKRRPIGSGPFRVTGFTPSTSVELARFDDYWGGRADLPGISMPYIAETSSAITALRSGDIDLLWPIPPDQLPEVTGVKGVGVESIPSWTYYLNWFNCSRRPFTDPNVRRAMCQAVDLPQIVDRLFGRGGQQMRAPIPSTVAGYAAQEPWTYDPAAAKRLLAAAGLGRGFTTSMMWFDATGPLARELAEAMISSWADIGVTVRPQSIEKAQWLERLNSLDWDMNLQTNTVTTGDAAFTVGRLYTSKAHRMGYRNPALDKILASAAAAPYGSDRDALYGEACKIIWSDAVGLFPLTLVTGYGRSRRLTGFTPAPNNQPDLAAVRRR</sequence>
<comment type="caution">
    <text evidence="2">The sequence shown here is derived from an EMBL/GenBank/DDBJ whole genome shotgun (WGS) entry which is preliminary data.</text>
</comment>
<protein>
    <submittedName>
        <fullName evidence="2">ABC transporter substrate-binding protein</fullName>
    </submittedName>
</protein>
<dbReference type="Gene3D" id="3.90.76.10">
    <property type="entry name" value="Dipeptide-binding Protein, Domain 1"/>
    <property type="match status" value="1"/>
</dbReference>
<keyword evidence="3" id="KW-1185">Reference proteome</keyword>
<evidence type="ECO:0000313" key="3">
    <source>
        <dbReference type="Proteomes" id="UP001500503"/>
    </source>
</evidence>
<dbReference type="Pfam" id="PF00496">
    <property type="entry name" value="SBP_bac_5"/>
    <property type="match status" value="1"/>
</dbReference>